<dbReference type="Gene3D" id="1.10.10.10">
    <property type="entry name" value="Winged helix-like DNA-binding domain superfamily/Winged helix DNA-binding domain"/>
    <property type="match status" value="1"/>
</dbReference>
<dbReference type="Pfam" id="PF01638">
    <property type="entry name" value="HxlR"/>
    <property type="match status" value="1"/>
</dbReference>
<dbReference type="CDD" id="cd00090">
    <property type="entry name" value="HTH_ARSR"/>
    <property type="match status" value="1"/>
</dbReference>
<dbReference type="SUPFAM" id="SSF46785">
    <property type="entry name" value="Winged helix' DNA-binding domain"/>
    <property type="match status" value="1"/>
</dbReference>
<evidence type="ECO:0000259" key="4">
    <source>
        <dbReference type="PROSITE" id="PS51118"/>
    </source>
</evidence>
<dbReference type="InterPro" id="IPR011991">
    <property type="entry name" value="ArsR-like_HTH"/>
</dbReference>
<dbReference type="InterPro" id="IPR036390">
    <property type="entry name" value="WH_DNA-bd_sf"/>
</dbReference>
<evidence type="ECO:0000313" key="5">
    <source>
        <dbReference type="EMBL" id="TQL44828.1"/>
    </source>
</evidence>
<organism evidence="5 6">
    <name type="scientific">Leucobacter komagatae</name>
    <dbReference type="NCBI Taxonomy" id="55969"/>
    <lineage>
        <taxon>Bacteria</taxon>
        <taxon>Bacillati</taxon>
        <taxon>Actinomycetota</taxon>
        <taxon>Actinomycetes</taxon>
        <taxon>Micrococcales</taxon>
        <taxon>Microbacteriaceae</taxon>
        <taxon>Leucobacter</taxon>
    </lineage>
</organism>
<dbReference type="PANTHER" id="PTHR33204">
    <property type="entry name" value="TRANSCRIPTIONAL REGULATOR, MARR FAMILY"/>
    <property type="match status" value="1"/>
</dbReference>
<dbReference type="PROSITE" id="PS51118">
    <property type="entry name" value="HTH_HXLR"/>
    <property type="match status" value="1"/>
</dbReference>
<accession>A0A542Y9R2</accession>
<dbReference type="Proteomes" id="UP000319094">
    <property type="component" value="Unassembled WGS sequence"/>
</dbReference>
<proteinExistence type="predicted"/>
<dbReference type="PANTHER" id="PTHR33204:SF37">
    <property type="entry name" value="HTH-TYPE TRANSCRIPTIONAL REGULATOR YODB"/>
    <property type="match status" value="1"/>
</dbReference>
<evidence type="ECO:0000256" key="1">
    <source>
        <dbReference type="ARBA" id="ARBA00023015"/>
    </source>
</evidence>
<sequence length="125" mass="13678">MSEDLEFDPYDPGCPSRQLVDRIGDRWTVLLIGALSAGPARYGELAESVAGISPRMLSQTLKALERDGLVAREAFAEIPPRVVYSLTPSGESLRPVLLAVENWAREHAQAVLDSREAHDARLPQA</sequence>
<keyword evidence="2" id="KW-0238">DNA-binding</keyword>
<dbReference type="InterPro" id="IPR036388">
    <property type="entry name" value="WH-like_DNA-bd_sf"/>
</dbReference>
<reference evidence="5 6" key="1">
    <citation type="submission" date="2019-06" db="EMBL/GenBank/DDBJ databases">
        <title>Sequencing the genomes of 1000 actinobacteria strains.</title>
        <authorList>
            <person name="Klenk H.-P."/>
        </authorList>
    </citation>
    <scope>NUCLEOTIDE SEQUENCE [LARGE SCALE GENOMIC DNA]</scope>
    <source>
        <strain evidence="5 6">DSM 8803</strain>
    </source>
</reference>
<dbReference type="InterPro" id="IPR002577">
    <property type="entry name" value="HTH_HxlR"/>
</dbReference>
<protein>
    <submittedName>
        <fullName evidence="5">HxlR family transcriptional regulator</fullName>
    </submittedName>
</protein>
<evidence type="ECO:0000313" key="6">
    <source>
        <dbReference type="Proteomes" id="UP000319094"/>
    </source>
</evidence>
<dbReference type="GO" id="GO:0003677">
    <property type="term" value="F:DNA binding"/>
    <property type="evidence" value="ECO:0007669"/>
    <property type="project" value="UniProtKB-KW"/>
</dbReference>
<gene>
    <name evidence="5" type="ORF">FB468_2899</name>
</gene>
<keyword evidence="3" id="KW-0804">Transcription</keyword>
<dbReference type="AlphaFoldDB" id="A0A542Y9R2"/>
<evidence type="ECO:0000256" key="3">
    <source>
        <dbReference type="ARBA" id="ARBA00023163"/>
    </source>
</evidence>
<dbReference type="EMBL" id="VFON01000001">
    <property type="protein sequence ID" value="TQL44828.1"/>
    <property type="molecule type" value="Genomic_DNA"/>
</dbReference>
<name>A0A542Y9R2_9MICO</name>
<keyword evidence="1" id="KW-0805">Transcription regulation</keyword>
<feature type="domain" description="HTH hxlR-type" evidence="4">
    <location>
        <begin position="14"/>
        <end position="112"/>
    </location>
</feature>
<comment type="caution">
    <text evidence="5">The sequence shown here is derived from an EMBL/GenBank/DDBJ whole genome shotgun (WGS) entry which is preliminary data.</text>
</comment>
<evidence type="ECO:0000256" key="2">
    <source>
        <dbReference type="ARBA" id="ARBA00023125"/>
    </source>
</evidence>
<dbReference type="RefSeq" id="WP_211359144.1">
    <property type="nucleotide sequence ID" value="NZ_BAAAUY010000018.1"/>
</dbReference>
<keyword evidence="6" id="KW-1185">Reference proteome</keyword>